<reference evidence="13" key="1">
    <citation type="submission" date="2020-12" db="EMBL/GenBank/DDBJ databases">
        <title>PHA producing bacteria isolated from mangrove.</title>
        <authorList>
            <person name="Zheng W."/>
            <person name="Yu S."/>
            <person name="Huang Y."/>
        </authorList>
    </citation>
    <scope>NUCLEOTIDE SEQUENCE</scope>
    <source>
        <strain evidence="13">GN22-4</strain>
    </source>
</reference>
<keyword evidence="2" id="KW-1003">Cell membrane</keyword>
<protein>
    <recommendedName>
        <fullName evidence="10">4,4'-diaponeurosporenoate glycosyltransferase</fullName>
    </recommendedName>
</protein>
<keyword evidence="11" id="KW-1133">Transmembrane helix</keyword>
<evidence type="ECO:0000256" key="10">
    <source>
        <dbReference type="ARBA" id="ARBA00040345"/>
    </source>
</evidence>
<dbReference type="InterPro" id="IPR001173">
    <property type="entry name" value="Glyco_trans_2-like"/>
</dbReference>
<evidence type="ECO:0000256" key="4">
    <source>
        <dbReference type="ARBA" id="ARBA00022679"/>
    </source>
</evidence>
<keyword evidence="11" id="KW-0812">Transmembrane</keyword>
<evidence type="ECO:0000256" key="5">
    <source>
        <dbReference type="ARBA" id="ARBA00022746"/>
    </source>
</evidence>
<dbReference type="Gene3D" id="3.90.550.10">
    <property type="entry name" value="Spore Coat Polysaccharide Biosynthesis Protein SpsA, Chain A"/>
    <property type="match status" value="1"/>
</dbReference>
<feature type="transmembrane region" description="Helical" evidence="11">
    <location>
        <begin position="6"/>
        <end position="26"/>
    </location>
</feature>
<evidence type="ECO:0000256" key="3">
    <source>
        <dbReference type="ARBA" id="ARBA00022676"/>
    </source>
</evidence>
<comment type="caution">
    <text evidence="13">The sequence shown here is derived from an EMBL/GenBank/DDBJ whole genome shotgun (WGS) entry which is preliminary data.</text>
</comment>
<name>A0A8I1MH83_9BACI</name>
<dbReference type="Pfam" id="PF00535">
    <property type="entry name" value="Glycos_transf_2"/>
    <property type="match status" value="1"/>
</dbReference>
<dbReference type="InterPro" id="IPR029044">
    <property type="entry name" value="Nucleotide-diphossugar_trans"/>
</dbReference>
<evidence type="ECO:0000256" key="1">
    <source>
        <dbReference type="ARBA" id="ARBA00004236"/>
    </source>
</evidence>
<evidence type="ECO:0000256" key="6">
    <source>
        <dbReference type="ARBA" id="ARBA00023136"/>
    </source>
</evidence>
<evidence type="ECO:0000256" key="9">
    <source>
        <dbReference type="ARBA" id="ARBA00038120"/>
    </source>
</evidence>
<keyword evidence="6 11" id="KW-0472">Membrane</keyword>
<evidence type="ECO:0000313" key="14">
    <source>
        <dbReference type="Proteomes" id="UP000664578"/>
    </source>
</evidence>
<dbReference type="GO" id="GO:0016757">
    <property type="term" value="F:glycosyltransferase activity"/>
    <property type="evidence" value="ECO:0007669"/>
    <property type="project" value="UniProtKB-KW"/>
</dbReference>
<evidence type="ECO:0000256" key="7">
    <source>
        <dbReference type="ARBA" id="ARBA00037281"/>
    </source>
</evidence>
<proteinExistence type="inferred from homology"/>
<dbReference type="PANTHER" id="PTHR43646">
    <property type="entry name" value="GLYCOSYLTRANSFERASE"/>
    <property type="match status" value="1"/>
</dbReference>
<dbReference type="PANTHER" id="PTHR43646:SF2">
    <property type="entry name" value="GLYCOSYLTRANSFERASE 2-LIKE DOMAIN-CONTAINING PROTEIN"/>
    <property type="match status" value="1"/>
</dbReference>
<comment type="function">
    <text evidence="7">Catalyzes the glycosylation of 4,4'-diaponeurosporenoate, i.e. the esterification of glucose at the C1'' position with the carboxyl group of 4,4'-diaponeurosporenic acid, to form glycosyl-4,4'-diaponeurosporenoate. This is a step in the biosynthesis of staphyloxanthin, an orange pigment present in most staphylococci strains.</text>
</comment>
<comment type="similarity">
    <text evidence="9">Belongs to the glycosyltransferase 2 family. CrtQ subfamily.</text>
</comment>
<evidence type="ECO:0000256" key="2">
    <source>
        <dbReference type="ARBA" id="ARBA00022475"/>
    </source>
</evidence>
<sequence>MIYYSALFILMVIGTIINIFAMPRLASYQLNQNKAAPLVSILIPMRNEERNVERIIRSLKGLTYQRVEVIILDDQSTDRTRQLLEQETKGDKRFSIIEGKSLSGEWVGKVHACHQLSKRASGDYYLFIDADVALKQDTIEQALALARKKKAKLVTGFPRFPVKKRIESLLVPLQHVVVFSYLPIIIANGGKYPAATAAHGAFMFFKKEAYESIGGHEAVKSSLVEDVHIARALKEKGEKVILANVTSHVNCYMYEKDDEVWNGFAKNVYTGLGRSINRLVILMVFFTVYYILPVPLFLYGVASGHLLFLLPLLLLFLQRLLIDLAAKQKWYLFISMPVAAIALLFLMNHSMKQSIQHKGYQWKGRHYK</sequence>
<evidence type="ECO:0000256" key="8">
    <source>
        <dbReference type="ARBA" id="ARBA00037904"/>
    </source>
</evidence>
<comment type="pathway">
    <text evidence="8">Carotenoid biosynthesis; staphyloxanthin biosynthesis; staphyloxanthin from farnesyl diphosphate: step 4/5.</text>
</comment>
<dbReference type="GO" id="GO:0005886">
    <property type="term" value="C:plasma membrane"/>
    <property type="evidence" value="ECO:0007669"/>
    <property type="project" value="UniProtKB-SubCell"/>
</dbReference>
<evidence type="ECO:0000259" key="12">
    <source>
        <dbReference type="Pfam" id="PF00535"/>
    </source>
</evidence>
<dbReference type="EMBL" id="JAEMWV010000005">
    <property type="protein sequence ID" value="MBN8252310.1"/>
    <property type="molecule type" value="Genomic_DNA"/>
</dbReference>
<gene>
    <name evidence="13" type="ORF">JF537_12095</name>
</gene>
<keyword evidence="5" id="KW-0125">Carotenoid biosynthesis</keyword>
<feature type="transmembrane region" description="Helical" evidence="11">
    <location>
        <begin position="276"/>
        <end position="292"/>
    </location>
</feature>
<feature type="transmembrane region" description="Helical" evidence="11">
    <location>
        <begin position="298"/>
        <end position="318"/>
    </location>
</feature>
<evidence type="ECO:0000256" key="11">
    <source>
        <dbReference type="SAM" id="Phobius"/>
    </source>
</evidence>
<dbReference type="GO" id="GO:0016117">
    <property type="term" value="P:carotenoid biosynthetic process"/>
    <property type="evidence" value="ECO:0007669"/>
    <property type="project" value="UniProtKB-KW"/>
</dbReference>
<organism evidence="13 14">
    <name type="scientific">Priestia flexa</name>
    <dbReference type="NCBI Taxonomy" id="86664"/>
    <lineage>
        <taxon>Bacteria</taxon>
        <taxon>Bacillati</taxon>
        <taxon>Bacillota</taxon>
        <taxon>Bacilli</taxon>
        <taxon>Bacillales</taxon>
        <taxon>Bacillaceae</taxon>
        <taxon>Priestia</taxon>
    </lineage>
</organism>
<feature type="transmembrane region" description="Helical" evidence="11">
    <location>
        <begin position="330"/>
        <end position="347"/>
    </location>
</feature>
<keyword evidence="4 13" id="KW-0808">Transferase</keyword>
<comment type="subcellular location">
    <subcellularLocation>
        <location evidence="1">Cell membrane</location>
    </subcellularLocation>
</comment>
<evidence type="ECO:0000313" key="13">
    <source>
        <dbReference type="EMBL" id="MBN8252310.1"/>
    </source>
</evidence>
<dbReference type="SUPFAM" id="SSF53448">
    <property type="entry name" value="Nucleotide-diphospho-sugar transferases"/>
    <property type="match status" value="1"/>
</dbReference>
<dbReference type="RefSeq" id="WP_206782708.1">
    <property type="nucleotide sequence ID" value="NZ_CP060274.1"/>
</dbReference>
<feature type="domain" description="Glycosyltransferase 2-like" evidence="12">
    <location>
        <begin position="40"/>
        <end position="213"/>
    </location>
</feature>
<dbReference type="AlphaFoldDB" id="A0A8I1MH83"/>
<dbReference type="Proteomes" id="UP000664578">
    <property type="component" value="Unassembled WGS sequence"/>
</dbReference>
<dbReference type="CDD" id="cd06423">
    <property type="entry name" value="CESA_like"/>
    <property type="match status" value="1"/>
</dbReference>
<accession>A0A8I1MH83</accession>
<keyword evidence="3" id="KW-0328">Glycosyltransferase</keyword>